<dbReference type="GO" id="GO:0009002">
    <property type="term" value="F:serine-type D-Ala-D-Ala carboxypeptidase activity"/>
    <property type="evidence" value="ECO:0007669"/>
    <property type="project" value="UniProtKB-EC"/>
</dbReference>
<name>A0A839EBU0_9MICO</name>
<evidence type="ECO:0000259" key="1">
    <source>
        <dbReference type="Pfam" id="PF00768"/>
    </source>
</evidence>
<accession>A0A839EBU0</accession>
<dbReference type="Pfam" id="PF00768">
    <property type="entry name" value="Peptidase_S11"/>
    <property type="match status" value="1"/>
</dbReference>
<keyword evidence="2" id="KW-0645">Protease</keyword>
<dbReference type="SUPFAM" id="SSF56601">
    <property type="entry name" value="beta-lactamase/transpeptidase-like"/>
    <property type="match status" value="1"/>
</dbReference>
<keyword evidence="2" id="KW-0378">Hydrolase</keyword>
<dbReference type="GO" id="GO:0006508">
    <property type="term" value="P:proteolysis"/>
    <property type="evidence" value="ECO:0007669"/>
    <property type="project" value="InterPro"/>
</dbReference>
<comment type="caution">
    <text evidence="2">The sequence shown here is derived from an EMBL/GenBank/DDBJ whole genome shotgun (WGS) entry which is preliminary data.</text>
</comment>
<dbReference type="Proteomes" id="UP000585905">
    <property type="component" value="Unassembled WGS sequence"/>
</dbReference>
<organism evidence="2 3">
    <name type="scientific">Microcella alkalica</name>
    <dbReference type="NCBI Taxonomy" id="355930"/>
    <lineage>
        <taxon>Bacteria</taxon>
        <taxon>Bacillati</taxon>
        <taxon>Actinomycetota</taxon>
        <taxon>Actinomycetes</taxon>
        <taxon>Micrococcales</taxon>
        <taxon>Microbacteriaceae</taxon>
        <taxon>Microcella</taxon>
    </lineage>
</organism>
<evidence type="ECO:0000313" key="2">
    <source>
        <dbReference type="EMBL" id="MBA8847168.1"/>
    </source>
</evidence>
<dbReference type="RefSeq" id="WP_182489975.1">
    <property type="nucleotide sequence ID" value="NZ_BAAAOV010000005.1"/>
</dbReference>
<gene>
    <name evidence="2" type="ORF">FHX53_000732</name>
</gene>
<proteinExistence type="predicted"/>
<dbReference type="EC" id="3.4.16.4" evidence="2"/>
<reference evidence="2 3" key="1">
    <citation type="submission" date="2020-07" db="EMBL/GenBank/DDBJ databases">
        <title>Sequencing the genomes of 1000 actinobacteria strains.</title>
        <authorList>
            <person name="Klenk H.-P."/>
        </authorList>
    </citation>
    <scope>NUCLEOTIDE SEQUENCE [LARGE SCALE GENOMIC DNA]</scope>
    <source>
        <strain evidence="2 3">DSM 19663</strain>
    </source>
</reference>
<keyword evidence="3" id="KW-1185">Reference proteome</keyword>
<protein>
    <submittedName>
        <fullName evidence="2">D-alanyl-D-alanine carboxypeptidase (Penicillin-binding protein 5/6)</fullName>
        <ecNumber evidence="2">3.4.16.4</ecNumber>
    </submittedName>
</protein>
<dbReference type="InterPro" id="IPR001967">
    <property type="entry name" value="Peptidase_S11_N"/>
</dbReference>
<dbReference type="EMBL" id="JACGWX010000001">
    <property type="protein sequence ID" value="MBA8847168.1"/>
    <property type="molecule type" value="Genomic_DNA"/>
</dbReference>
<sequence>MHRRSLALVAGITAGSLATGAGLYSSYALMTPVPAVAGHVIERAIIATPVETVALPGYGASAIGPVDERGAVYAGVDVDTARPIASITKLVTALVVLDRSPIAAGESGPTITLDAAAGALDEEYIARNGSYAPAREGLQLTQRQMIDLMLVWSANNYADTLAIWAFGSIEAYVEAAAEWIDREGLEELRVADATGFSPQSSGTPRALLDLARLAVANPVVADSAGLERIDVPGVGVFENRNTALGLDGVTGLKTGTTQEAGACLLFSGRTEVDGELVETVGVVLDADVHARAAADSRTLLTSVVDDYRSVELGTAGEVVARWRAAWGDEVELRIADDARELVWGEATSQTFVPTPALAPGGRAPEDPLMIVQLGDEQLDVPLEWSGRMGGPDVWWRLMRPLREWGILEEQVARRPIALRAVSVAASPPPAASR</sequence>
<feature type="domain" description="Peptidase S11 D-alanyl-D-alanine carboxypeptidase A N-terminal" evidence="1">
    <location>
        <begin position="70"/>
        <end position="286"/>
    </location>
</feature>
<keyword evidence="2" id="KW-0121">Carboxypeptidase</keyword>
<dbReference type="Gene3D" id="3.40.710.10">
    <property type="entry name" value="DD-peptidase/beta-lactamase superfamily"/>
    <property type="match status" value="1"/>
</dbReference>
<dbReference type="AlphaFoldDB" id="A0A839EBU0"/>
<evidence type="ECO:0000313" key="3">
    <source>
        <dbReference type="Proteomes" id="UP000585905"/>
    </source>
</evidence>
<dbReference type="InterPro" id="IPR012338">
    <property type="entry name" value="Beta-lactam/transpept-like"/>
</dbReference>